<organism evidence="1 2">
    <name type="scientific">Bradyrhizobium lupini HPC(L)</name>
    <dbReference type="NCBI Taxonomy" id="1229491"/>
    <lineage>
        <taxon>Bacteria</taxon>
        <taxon>Pseudomonadati</taxon>
        <taxon>Pseudomonadota</taxon>
        <taxon>Alphaproteobacteria</taxon>
        <taxon>Hyphomicrobiales</taxon>
        <taxon>Nitrobacteraceae</taxon>
        <taxon>Bradyrhizobium</taxon>
    </lineage>
</organism>
<evidence type="ECO:0000313" key="2">
    <source>
        <dbReference type="Proteomes" id="UP000017668"/>
    </source>
</evidence>
<protein>
    <submittedName>
        <fullName evidence="1">Uncharacterized protein</fullName>
    </submittedName>
</protein>
<evidence type="ECO:0000313" key="1">
    <source>
        <dbReference type="EMBL" id="EKJ97198.1"/>
    </source>
</evidence>
<accession>A0ABP2RYE2</accession>
<dbReference type="EMBL" id="AMQQ01000004">
    <property type="protein sequence ID" value="EKJ97198.1"/>
    <property type="molecule type" value="Genomic_DNA"/>
</dbReference>
<reference evidence="1 2" key="1">
    <citation type="journal article" date="2013" name="Genome Announc.">
        <title>Genome Sequence of Rhizobium lupini HPC(L) Isolated from Saline Desert Soil, Kutch (Gujarat).</title>
        <authorList>
            <person name="Agarwal L."/>
            <person name="Purohit H.J."/>
        </authorList>
    </citation>
    <scope>NUCLEOTIDE SEQUENCE [LARGE SCALE GENOMIC DNA]</scope>
    <source>
        <strain evidence="2">HPC(L)</strain>
    </source>
</reference>
<keyword evidence="2" id="KW-1185">Reference proteome</keyword>
<comment type="caution">
    <text evidence="1">The sequence shown here is derived from an EMBL/GenBank/DDBJ whole genome shotgun (WGS) entry which is preliminary data.</text>
</comment>
<gene>
    <name evidence="1" type="ORF">C241_02829</name>
</gene>
<proteinExistence type="predicted"/>
<dbReference type="RefSeq" id="WP_006697495.1">
    <property type="nucleotide sequence ID" value="NZ_AMQQ01000004.1"/>
</dbReference>
<dbReference type="Proteomes" id="UP000017668">
    <property type="component" value="Unassembled WGS sequence"/>
</dbReference>
<name>A0ABP2RYE2_RHILU</name>
<sequence length="131" mass="14593">MVYVQRDEHGAIIGLYANPQSGCAEEEAADSDPEVVAFLNPVTITDYENAIQNLVDETAREKQFRDGVTLASYIGSTIPKWAAEAQAFVAWRDNVWRYSYGELAKVQAGQRQQPTVDQFLTEIAPIAWPVT</sequence>